<name>A3LQ41_PICST</name>
<protein>
    <submittedName>
        <fullName evidence="7">Carboxylic acid transporter protein</fullName>
    </submittedName>
</protein>
<dbReference type="GO" id="GO:0015355">
    <property type="term" value="F:secondary active monocarboxylate transmembrane transporter activity"/>
    <property type="evidence" value="ECO:0007669"/>
    <property type="project" value="TreeGrafter"/>
</dbReference>
<dbReference type="KEGG" id="pic:PICST_30177"/>
<dbReference type="InterPro" id="IPR036259">
    <property type="entry name" value="MFS_trans_sf"/>
</dbReference>
<dbReference type="GO" id="GO:0097079">
    <property type="term" value="F:selenite:proton symporter activity"/>
    <property type="evidence" value="ECO:0007669"/>
    <property type="project" value="EnsemblFungi"/>
</dbReference>
<accession>A3LQ41</accession>
<dbReference type="Pfam" id="PF00083">
    <property type="entry name" value="Sugar_tr"/>
    <property type="match status" value="1"/>
</dbReference>
<evidence type="ECO:0000259" key="6">
    <source>
        <dbReference type="PROSITE" id="PS50850"/>
    </source>
</evidence>
<evidence type="ECO:0000256" key="3">
    <source>
        <dbReference type="ARBA" id="ARBA00022989"/>
    </source>
</evidence>
<dbReference type="RefSeq" id="XP_001383177.2">
    <property type="nucleotide sequence ID" value="XM_001383140.1"/>
</dbReference>
<dbReference type="Gene3D" id="1.20.1250.20">
    <property type="entry name" value="MFS general substrate transporter like domains"/>
    <property type="match status" value="1"/>
</dbReference>
<feature type="transmembrane region" description="Helical" evidence="5">
    <location>
        <begin position="214"/>
        <end position="235"/>
    </location>
</feature>
<dbReference type="GeneID" id="4837334"/>
<feature type="domain" description="Major facilitator superfamily (MFS) profile" evidence="6">
    <location>
        <begin position="89"/>
        <end position="493"/>
    </location>
</feature>
<keyword evidence="2 5" id="KW-0812">Transmembrane</keyword>
<proteinExistence type="predicted"/>
<dbReference type="GO" id="GO:0035879">
    <property type="term" value="P:plasma membrane lactate transport"/>
    <property type="evidence" value="ECO:0007669"/>
    <property type="project" value="EnsemblFungi"/>
</dbReference>
<dbReference type="InterPro" id="IPR005828">
    <property type="entry name" value="MFS_sugar_transport-like"/>
</dbReference>
<feature type="transmembrane region" description="Helical" evidence="5">
    <location>
        <begin position="467"/>
        <end position="488"/>
    </location>
</feature>
<feature type="transmembrane region" description="Helical" evidence="5">
    <location>
        <begin position="154"/>
        <end position="174"/>
    </location>
</feature>
<dbReference type="Proteomes" id="UP000002258">
    <property type="component" value="Chromosome 2"/>
</dbReference>
<evidence type="ECO:0000256" key="2">
    <source>
        <dbReference type="ARBA" id="ARBA00022692"/>
    </source>
</evidence>
<dbReference type="GO" id="GO:0005886">
    <property type="term" value="C:plasma membrane"/>
    <property type="evidence" value="ECO:0007669"/>
    <property type="project" value="EnsemblFungi"/>
</dbReference>
<dbReference type="HOGENOM" id="CLU_001265_46_1_1"/>
<evidence type="ECO:0000256" key="5">
    <source>
        <dbReference type="SAM" id="Phobius"/>
    </source>
</evidence>
<feature type="transmembrane region" description="Helical" evidence="5">
    <location>
        <begin position="89"/>
        <end position="115"/>
    </location>
</feature>
<dbReference type="PROSITE" id="PS50850">
    <property type="entry name" value="MFS"/>
    <property type="match status" value="1"/>
</dbReference>
<feature type="transmembrane region" description="Helical" evidence="5">
    <location>
        <begin position="180"/>
        <end position="202"/>
    </location>
</feature>
<dbReference type="eggNOG" id="ENOG502QPK1">
    <property type="taxonomic scope" value="Eukaryota"/>
</dbReference>
<evidence type="ECO:0000256" key="4">
    <source>
        <dbReference type="ARBA" id="ARBA00023136"/>
    </source>
</evidence>
<dbReference type="CDD" id="cd17316">
    <property type="entry name" value="MFS_SV2_like"/>
    <property type="match status" value="1"/>
</dbReference>
<keyword evidence="4 5" id="KW-0472">Membrane</keyword>
<dbReference type="InterPro" id="IPR020846">
    <property type="entry name" value="MFS_dom"/>
</dbReference>
<dbReference type="OrthoDB" id="5296287at2759"/>
<evidence type="ECO:0000313" key="8">
    <source>
        <dbReference type="Proteomes" id="UP000002258"/>
    </source>
</evidence>
<feature type="transmembrane region" description="Helical" evidence="5">
    <location>
        <begin position="247"/>
        <end position="266"/>
    </location>
</feature>
<dbReference type="PANTHER" id="PTHR23508">
    <property type="entry name" value="CARBOXYLIC ACID TRANSPORTER PROTEIN HOMOLOG"/>
    <property type="match status" value="1"/>
</dbReference>
<dbReference type="PANTHER" id="PTHR23508:SF10">
    <property type="entry name" value="CARBOXYLIC ACID TRANSPORTER PROTEIN HOMOLOG"/>
    <property type="match status" value="1"/>
</dbReference>
<dbReference type="InParanoid" id="A3LQ41"/>
<dbReference type="AlphaFoldDB" id="A3LQ41"/>
<evidence type="ECO:0000256" key="1">
    <source>
        <dbReference type="ARBA" id="ARBA00004141"/>
    </source>
</evidence>
<feature type="transmembrane region" description="Helical" evidence="5">
    <location>
        <begin position="399"/>
        <end position="418"/>
    </location>
</feature>
<feature type="transmembrane region" description="Helical" evidence="5">
    <location>
        <begin position="345"/>
        <end position="368"/>
    </location>
</feature>
<sequence>MDAKSNDLMYLNSKPSDYQVERVDDEIEQVAREIFNEKPDLSWPTIKKYASTRLSTLFDLPIHHTDKKWYQLVNPVPALKSMSKSDYNFYFLGFFAWTVDSMDFFCVSVTAPYIAATLNVNTTQITWGLTLVLMFRSVGAFIFGLLADYYGRKWPYIIICLLFIIVEVGTGFVQTYAQFLGVRALFGILMGAMYPVASVTALENQPKRAQSVLSGLFLPGYSLGYIFAMVFFRAFQGTYREGEGWRSLFWFSAGLPLILIVWRLPFPESAVYLKIKESKKRMNGDIEKTGFSKVFDKSALMTIKTEWLMFIYLVLLLTGFNFTTHGSQDLYVTLLTKQYNVDSDYRTVIVVVSNLAGIVGGVVVGSFSEVFGRRLSIIICMIWCGAFLYPAFMHAKSQWWAYAMLNAGVMGAWGIAPIHLLELVNATHRAFLSGLVYQLGNLASSAASTIEARLGERFPLGDGIYDYGKVVCIFCGAVFAYMIFITIVGPERFHRDLEVHYLDEVPEEGSSSDMSSTNKA</sequence>
<dbReference type="GO" id="GO:0097080">
    <property type="term" value="P:plasma membrane selenite transport"/>
    <property type="evidence" value="ECO:0007669"/>
    <property type="project" value="EnsemblFungi"/>
</dbReference>
<dbReference type="OMA" id="ILWFSVC"/>
<reference evidence="7 8" key="1">
    <citation type="journal article" date="2007" name="Nat. Biotechnol.">
        <title>Genome sequence of the lignocellulose-bioconverting and xylose-fermenting yeast Pichia stipitis.</title>
        <authorList>
            <person name="Jeffries T.W."/>
            <person name="Grigoriev I.V."/>
            <person name="Grimwood J."/>
            <person name="Laplaza J.M."/>
            <person name="Aerts A."/>
            <person name="Salamov A."/>
            <person name="Schmutz J."/>
            <person name="Lindquist E."/>
            <person name="Dehal P."/>
            <person name="Shapiro H."/>
            <person name="Jin Y.S."/>
            <person name="Passoth V."/>
            <person name="Richardson P.M."/>
        </authorList>
    </citation>
    <scope>NUCLEOTIDE SEQUENCE [LARGE SCALE GENOMIC DNA]</scope>
    <source>
        <strain evidence="8">ATCC 58785 / CBS 6054 / NBRC 10063 / NRRL Y-11545</strain>
    </source>
</reference>
<evidence type="ECO:0000313" key="7">
    <source>
        <dbReference type="EMBL" id="ABN65148.2"/>
    </source>
</evidence>
<keyword evidence="3 5" id="KW-1133">Transmembrane helix</keyword>
<dbReference type="GO" id="GO:0006849">
    <property type="term" value="P:plasma membrane pyruvate transport"/>
    <property type="evidence" value="ECO:0007669"/>
    <property type="project" value="EnsemblFungi"/>
</dbReference>
<dbReference type="SUPFAM" id="SSF103473">
    <property type="entry name" value="MFS general substrate transporter"/>
    <property type="match status" value="1"/>
</dbReference>
<organism evidence="7 8">
    <name type="scientific">Scheffersomyces stipitis (strain ATCC 58785 / CBS 6054 / NBRC 10063 / NRRL Y-11545)</name>
    <name type="common">Yeast</name>
    <name type="synonym">Pichia stipitis</name>
    <dbReference type="NCBI Taxonomy" id="322104"/>
    <lineage>
        <taxon>Eukaryota</taxon>
        <taxon>Fungi</taxon>
        <taxon>Dikarya</taxon>
        <taxon>Ascomycota</taxon>
        <taxon>Saccharomycotina</taxon>
        <taxon>Pichiomycetes</taxon>
        <taxon>Debaryomycetaceae</taxon>
        <taxon>Scheffersomyces</taxon>
    </lineage>
</organism>
<feature type="transmembrane region" description="Helical" evidence="5">
    <location>
        <begin position="375"/>
        <end position="393"/>
    </location>
</feature>
<keyword evidence="8" id="KW-1185">Reference proteome</keyword>
<comment type="subcellular location">
    <subcellularLocation>
        <location evidence="1">Membrane</location>
        <topology evidence="1">Multi-pass membrane protein</topology>
    </subcellularLocation>
</comment>
<gene>
    <name evidence="7" type="primary">JEN11</name>
    <name evidence="7" type="ORF">PICST_30177</name>
</gene>
<feature type="transmembrane region" description="Helical" evidence="5">
    <location>
        <begin position="307"/>
        <end position="325"/>
    </location>
</feature>
<dbReference type="EMBL" id="CP000496">
    <property type="protein sequence ID" value="ABN65148.2"/>
    <property type="molecule type" value="Genomic_DNA"/>
</dbReference>
<dbReference type="FunCoup" id="A3LQ41">
    <property type="interactions" value="46"/>
</dbReference>
<feature type="transmembrane region" description="Helical" evidence="5">
    <location>
        <begin position="127"/>
        <end position="147"/>
    </location>
</feature>